<dbReference type="GeneID" id="78396285"/>
<dbReference type="STRING" id="481446.NIT7645_00883"/>
<evidence type="ECO:0000256" key="1">
    <source>
        <dbReference type="SAM" id="MobiDB-lite"/>
    </source>
</evidence>
<feature type="compositionally biased region" description="Basic and acidic residues" evidence="1">
    <location>
        <begin position="47"/>
        <end position="56"/>
    </location>
</feature>
<dbReference type="RefSeq" id="WP_008561385.1">
    <property type="nucleotide sequence ID" value="NZ_BSKQ01000001.1"/>
</dbReference>
<sequence length="75" mass="8490">MNIEQIFRMILRRVVGRAVNAGVDAGLDAVSKRARGKGRGKSQPMTEEERAAIEERERIRAIRQARRAKRDQGSD</sequence>
<organism evidence="2 3">
    <name type="scientific">Phaeobacter italicus</name>
    <dbReference type="NCBI Taxonomy" id="481446"/>
    <lineage>
        <taxon>Bacteria</taxon>
        <taxon>Pseudomonadati</taxon>
        <taxon>Pseudomonadota</taxon>
        <taxon>Alphaproteobacteria</taxon>
        <taxon>Rhodobacterales</taxon>
        <taxon>Roseobacteraceae</taxon>
        <taxon>Phaeobacter</taxon>
    </lineage>
</organism>
<accession>A0A0H5DJY2</accession>
<feature type="region of interest" description="Disordered" evidence="1">
    <location>
        <begin position="31"/>
        <end position="56"/>
    </location>
</feature>
<evidence type="ECO:0000313" key="3">
    <source>
        <dbReference type="Proteomes" id="UP000043764"/>
    </source>
</evidence>
<dbReference type="Proteomes" id="UP000043764">
    <property type="component" value="Unassembled WGS sequence"/>
</dbReference>
<gene>
    <name evidence="2" type="ORF">NIT7321_02486</name>
</gene>
<protein>
    <submittedName>
        <fullName evidence="2">Uncharacterized protein</fullName>
    </submittedName>
</protein>
<name>A0A0H5DJY2_9RHOB</name>
<keyword evidence="3" id="KW-1185">Reference proteome</keyword>
<reference evidence="2 3" key="1">
    <citation type="submission" date="2015-05" db="EMBL/GenBank/DDBJ databases">
        <authorList>
            <person name="Rodrigo-Torres Lidia"/>
            <person name="Arahal R.David."/>
        </authorList>
    </citation>
    <scope>NUCLEOTIDE SEQUENCE [LARGE SCALE GENOMIC DNA]</scope>
    <source>
        <strain evidence="2 3">CECT 7321</strain>
    </source>
</reference>
<dbReference type="EMBL" id="CVRL01000033">
    <property type="protein sequence ID" value="CRL11618.1"/>
    <property type="molecule type" value="Genomic_DNA"/>
</dbReference>
<proteinExistence type="predicted"/>
<dbReference type="AlphaFoldDB" id="A0A0H5DJY2"/>
<evidence type="ECO:0000313" key="2">
    <source>
        <dbReference type="EMBL" id="CRL11618.1"/>
    </source>
</evidence>